<dbReference type="RefSeq" id="WP_092050378.1">
    <property type="nucleotide sequence ID" value="NZ_FOQD01000008.1"/>
</dbReference>
<reference evidence="4" key="1">
    <citation type="submission" date="2016-10" db="EMBL/GenBank/DDBJ databases">
        <authorList>
            <person name="Varghese N."/>
            <person name="Submissions S."/>
        </authorList>
    </citation>
    <scope>NUCLEOTIDE SEQUENCE [LARGE SCALE GENOMIC DNA]</scope>
    <source>
        <strain evidence="4">DSM 26348</strain>
    </source>
</reference>
<dbReference type="InterPro" id="IPR001492">
    <property type="entry name" value="Flagellin"/>
</dbReference>
<evidence type="ECO:0000313" key="4">
    <source>
        <dbReference type="Proteomes" id="UP000199518"/>
    </source>
</evidence>
<feature type="coiled-coil region" evidence="1">
    <location>
        <begin position="68"/>
        <end position="95"/>
    </location>
</feature>
<dbReference type="AlphaFoldDB" id="A0A1I3HKM9"/>
<dbReference type="SUPFAM" id="SSF64518">
    <property type="entry name" value="Phase 1 flagellin"/>
    <property type="match status" value="1"/>
</dbReference>
<dbReference type="Gene3D" id="1.20.1330.10">
    <property type="entry name" value="f41 fragment of flagellin, N-terminal domain"/>
    <property type="match status" value="2"/>
</dbReference>
<sequence>MSFRVTPHRTYELGQLNAQNRYAQGANLQQQISTGFRVNKPSDDPAAQKIILNQTAMIQRYKTQQSTIDTAKTTLSDAQTQVRDAQQLLVQAKQIALQARQATDQSEKTVFANQLNSILKQLDGIANAQSNGQYLFSGTQSSTPPFSGITDGAAVYQGSAAAGELNIGSSLTVKTFYSGKEVFQPASSGTLAITGQTGIANGTGTSSGNASTTLIVRHTLTTYAAGSGIQAGSGSVAGDTIIGAAGTHKLTIIDTSGNGSAGTVSLNGGPAVAFTSADTNLKVTGADGQIVYLNTQSITAGFNGDVNITADGTLSIDGGATEVPIDFSQDQILENASLGVVQHFDTTGVTLAGSVTAEPDATSDIFQSVAALRDAILNPGQLSGSDLDAAFERRLQDLDAASNHLLDVIGEQSVSLQSLDTLDARLQTLQLNSETTLNDAQSTDYATAITQLQEQQNLLQFTLQTLNTLSNISILDFLN</sequence>
<dbReference type="STRING" id="1576369.SAMN05421753_108104"/>
<keyword evidence="3" id="KW-0969">Cilium</keyword>
<evidence type="ECO:0000259" key="2">
    <source>
        <dbReference type="Pfam" id="PF00669"/>
    </source>
</evidence>
<proteinExistence type="predicted"/>
<dbReference type="GO" id="GO:0009424">
    <property type="term" value="C:bacterial-type flagellum hook"/>
    <property type="evidence" value="ECO:0007669"/>
    <property type="project" value="InterPro"/>
</dbReference>
<dbReference type="Proteomes" id="UP000199518">
    <property type="component" value="Unassembled WGS sequence"/>
</dbReference>
<organism evidence="3 4">
    <name type="scientific">Planctomicrobium piriforme</name>
    <dbReference type="NCBI Taxonomy" id="1576369"/>
    <lineage>
        <taxon>Bacteria</taxon>
        <taxon>Pseudomonadati</taxon>
        <taxon>Planctomycetota</taxon>
        <taxon>Planctomycetia</taxon>
        <taxon>Planctomycetales</taxon>
        <taxon>Planctomycetaceae</taxon>
        <taxon>Planctomicrobium</taxon>
    </lineage>
</organism>
<keyword evidence="1" id="KW-0175">Coiled coil</keyword>
<feature type="domain" description="Flagellin N-terminal" evidence="2">
    <location>
        <begin position="17"/>
        <end position="140"/>
    </location>
</feature>
<dbReference type="GO" id="GO:0071973">
    <property type="term" value="P:bacterial-type flagellum-dependent cell motility"/>
    <property type="evidence" value="ECO:0007669"/>
    <property type="project" value="InterPro"/>
</dbReference>
<dbReference type="EMBL" id="FOQD01000008">
    <property type="protein sequence ID" value="SFI36286.1"/>
    <property type="molecule type" value="Genomic_DNA"/>
</dbReference>
<keyword evidence="3" id="KW-0282">Flagellum</keyword>
<keyword evidence="4" id="KW-1185">Reference proteome</keyword>
<accession>A0A1I3HKM9</accession>
<protein>
    <submittedName>
        <fullName evidence="3">Flagellar hook-associated protein 3</fullName>
    </submittedName>
</protein>
<dbReference type="OrthoDB" id="253391at2"/>
<dbReference type="InterPro" id="IPR001029">
    <property type="entry name" value="Flagellin_N"/>
</dbReference>
<gene>
    <name evidence="3" type="ORF">SAMN05421753_108104</name>
</gene>
<dbReference type="InterPro" id="IPR013384">
    <property type="entry name" value="Flagell_FlgL"/>
</dbReference>
<evidence type="ECO:0000256" key="1">
    <source>
        <dbReference type="SAM" id="Coils"/>
    </source>
</evidence>
<evidence type="ECO:0000313" key="3">
    <source>
        <dbReference type="EMBL" id="SFI36286.1"/>
    </source>
</evidence>
<name>A0A1I3HKM9_9PLAN</name>
<dbReference type="Pfam" id="PF00669">
    <property type="entry name" value="Flagellin_N"/>
    <property type="match status" value="1"/>
</dbReference>
<dbReference type="PANTHER" id="PTHR42792:SF1">
    <property type="entry name" value="FLAGELLAR HOOK-ASSOCIATED PROTEIN 3"/>
    <property type="match status" value="1"/>
</dbReference>
<dbReference type="NCBIfam" id="TIGR02550">
    <property type="entry name" value="flagell_flgL"/>
    <property type="match status" value="1"/>
</dbReference>
<keyword evidence="3" id="KW-0966">Cell projection</keyword>
<dbReference type="PANTHER" id="PTHR42792">
    <property type="entry name" value="FLAGELLIN"/>
    <property type="match status" value="1"/>
</dbReference>
<dbReference type="GO" id="GO:0005198">
    <property type="term" value="F:structural molecule activity"/>
    <property type="evidence" value="ECO:0007669"/>
    <property type="project" value="InterPro"/>
</dbReference>